<keyword evidence="2" id="KW-1185">Reference proteome</keyword>
<dbReference type="Proteomes" id="UP000579531">
    <property type="component" value="Unassembled WGS sequence"/>
</dbReference>
<evidence type="ECO:0000313" key="1">
    <source>
        <dbReference type="EMBL" id="MBB5816850.1"/>
    </source>
</evidence>
<gene>
    <name evidence="1" type="ORF">HNR72_007972</name>
</gene>
<dbReference type="RefSeq" id="WP_268254276.1">
    <property type="nucleotide sequence ID" value="NZ_BAABFE010000021.1"/>
</dbReference>
<sequence>MTWETTSLRASAAWFLRDNRADGDEIHRRNPRTTTGARAADC</sequence>
<accession>A0AA89TZL2</accession>
<dbReference type="EMBL" id="JACHLX010000002">
    <property type="protein sequence ID" value="MBB5816850.1"/>
    <property type="molecule type" value="Genomic_DNA"/>
</dbReference>
<dbReference type="GeneID" id="93835876"/>
<protein>
    <submittedName>
        <fullName evidence="1">Uncharacterized protein</fullName>
    </submittedName>
</protein>
<reference evidence="1 2" key="1">
    <citation type="submission" date="2020-08" db="EMBL/GenBank/DDBJ databases">
        <title>Sequencing the genomes of 1000 actinobacteria strains.</title>
        <authorList>
            <person name="Klenk H.-P."/>
        </authorList>
    </citation>
    <scope>NUCLEOTIDE SEQUENCE [LARGE SCALE GENOMIC DNA]</scope>
    <source>
        <strain evidence="1 2">DSM 40129</strain>
    </source>
</reference>
<organism evidence="1 2">
    <name type="scientific">Streptomyces collinus</name>
    <dbReference type="NCBI Taxonomy" id="42684"/>
    <lineage>
        <taxon>Bacteria</taxon>
        <taxon>Bacillati</taxon>
        <taxon>Actinomycetota</taxon>
        <taxon>Actinomycetes</taxon>
        <taxon>Kitasatosporales</taxon>
        <taxon>Streptomycetaceae</taxon>
        <taxon>Streptomyces</taxon>
    </lineage>
</organism>
<proteinExistence type="predicted"/>
<name>A0AA89TZL2_STRCU</name>
<comment type="caution">
    <text evidence="1">The sequence shown here is derived from an EMBL/GenBank/DDBJ whole genome shotgun (WGS) entry which is preliminary data.</text>
</comment>
<dbReference type="AlphaFoldDB" id="A0AA89TZL2"/>
<evidence type="ECO:0000313" key="2">
    <source>
        <dbReference type="Proteomes" id="UP000579531"/>
    </source>
</evidence>